<accession>A0ABW6XKK1</accession>
<gene>
    <name evidence="1" type="ORF">ACFY8C_06555</name>
</gene>
<dbReference type="RefSeq" id="WP_030318692.1">
    <property type="nucleotide sequence ID" value="NZ_JBIBDZ010000002.1"/>
</dbReference>
<dbReference type="SUPFAM" id="SSF49842">
    <property type="entry name" value="TNF-like"/>
    <property type="match status" value="1"/>
</dbReference>
<dbReference type="Proteomes" id="UP001602370">
    <property type="component" value="Unassembled WGS sequence"/>
</dbReference>
<evidence type="ECO:0008006" key="3">
    <source>
        <dbReference type="Google" id="ProtNLM"/>
    </source>
</evidence>
<name>A0ABW6XKK1_9ACTN</name>
<organism evidence="1 2">
    <name type="scientific">Streptomyces flavochromogenes</name>
    <dbReference type="NCBI Taxonomy" id="68199"/>
    <lineage>
        <taxon>Bacteria</taxon>
        <taxon>Bacillati</taxon>
        <taxon>Actinomycetota</taxon>
        <taxon>Actinomycetes</taxon>
        <taxon>Kitasatosporales</taxon>
        <taxon>Streptomycetaceae</taxon>
        <taxon>Streptomyces</taxon>
    </lineage>
</organism>
<sequence>MTVRAAWLQPTGQTREDTRLTLAALLTPSGQSAAETPLRSRAGIVPGGFVLTGNLPMQCTIGTGRAIVQGNDTAQGAYLVAATAPETFTFTDGDPQYDRIDLIELAVVDDAYDRTGTTEAVIRVIKGEASASPVTPPSGPGSTLPLYTVRVLKGTSAGTGGIAWTDGAVTTQHWPVVALGGILPTSGFKGAYTGQYRDAASLLQRWDGETWVSYPKTIGGIAPSGTVTTGSYPGQYRDNAGVLQRWDGTGWQYVEGRATVLFSASQTVQQTVSPNVWTPVTLQSVDVDDSTGWNGTTTYTAPRAGWYRISGHVIWSGDSANGMRGARILVNGVGVNRCTWLTPAGGGAIAVGGQGLIKLTTGSTVQLAAYQTHTAAVKTLGGSGYSCNLNAEWIKA</sequence>
<proteinExistence type="predicted"/>
<dbReference type="Gene3D" id="2.60.120.40">
    <property type="match status" value="1"/>
</dbReference>
<comment type="caution">
    <text evidence="1">The sequence shown here is derived from an EMBL/GenBank/DDBJ whole genome shotgun (WGS) entry which is preliminary data.</text>
</comment>
<reference evidence="1 2" key="1">
    <citation type="submission" date="2024-10" db="EMBL/GenBank/DDBJ databases">
        <title>The Natural Products Discovery Center: Release of the First 8490 Sequenced Strains for Exploring Actinobacteria Biosynthetic Diversity.</title>
        <authorList>
            <person name="Kalkreuter E."/>
            <person name="Kautsar S.A."/>
            <person name="Yang D."/>
            <person name="Bader C.D."/>
            <person name="Teijaro C.N."/>
            <person name="Fluegel L."/>
            <person name="Davis C.M."/>
            <person name="Simpson J.R."/>
            <person name="Lauterbach L."/>
            <person name="Steele A.D."/>
            <person name="Gui C."/>
            <person name="Meng S."/>
            <person name="Li G."/>
            <person name="Viehrig K."/>
            <person name="Ye F."/>
            <person name="Su P."/>
            <person name="Kiefer A.F."/>
            <person name="Nichols A."/>
            <person name="Cepeda A.J."/>
            <person name="Yan W."/>
            <person name="Fan B."/>
            <person name="Jiang Y."/>
            <person name="Adhikari A."/>
            <person name="Zheng C.-J."/>
            <person name="Schuster L."/>
            <person name="Cowan T.M."/>
            <person name="Smanski M.J."/>
            <person name="Chevrette M.G."/>
            <person name="De Carvalho L.P.S."/>
            <person name="Shen B."/>
        </authorList>
    </citation>
    <scope>NUCLEOTIDE SEQUENCE [LARGE SCALE GENOMIC DNA]</scope>
    <source>
        <strain evidence="1 2">NPDC012605</strain>
    </source>
</reference>
<evidence type="ECO:0000313" key="2">
    <source>
        <dbReference type="Proteomes" id="UP001602370"/>
    </source>
</evidence>
<keyword evidence="2" id="KW-1185">Reference proteome</keyword>
<dbReference type="EMBL" id="JBIBDZ010000002">
    <property type="protein sequence ID" value="MFF5917984.1"/>
    <property type="molecule type" value="Genomic_DNA"/>
</dbReference>
<dbReference type="InterPro" id="IPR008983">
    <property type="entry name" value="Tumour_necrosis_fac-like_dom"/>
</dbReference>
<protein>
    <recommendedName>
        <fullName evidence="3">Minor tail protein</fullName>
    </recommendedName>
</protein>
<evidence type="ECO:0000313" key="1">
    <source>
        <dbReference type="EMBL" id="MFF5917984.1"/>
    </source>
</evidence>